<feature type="region of interest" description="Disordered" evidence="1">
    <location>
        <begin position="1"/>
        <end position="25"/>
    </location>
</feature>
<dbReference type="EMBL" id="LAZR01000314">
    <property type="protein sequence ID" value="KKN75163.1"/>
    <property type="molecule type" value="Genomic_DNA"/>
</dbReference>
<gene>
    <name evidence="2" type="ORF">LCGC14_0383220</name>
</gene>
<proteinExistence type="predicted"/>
<organism evidence="2">
    <name type="scientific">marine sediment metagenome</name>
    <dbReference type="NCBI Taxonomy" id="412755"/>
    <lineage>
        <taxon>unclassified sequences</taxon>
        <taxon>metagenomes</taxon>
        <taxon>ecological metagenomes</taxon>
    </lineage>
</organism>
<protein>
    <submittedName>
        <fullName evidence="2">Uncharacterized protein</fullName>
    </submittedName>
</protein>
<feature type="compositionally biased region" description="Basic and acidic residues" evidence="1">
    <location>
        <begin position="1"/>
        <end position="18"/>
    </location>
</feature>
<reference evidence="2" key="1">
    <citation type="journal article" date="2015" name="Nature">
        <title>Complex archaea that bridge the gap between prokaryotes and eukaryotes.</title>
        <authorList>
            <person name="Spang A."/>
            <person name="Saw J.H."/>
            <person name="Jorgensen S.L."/>
            <person name="Zaremba-Niedzwiedzka K."/>
            <person name="Martijn J."/>
            <person name="Lind A.E."/>
            <person name="van Eijk R."/>
            <person name="Schleper C."/>
            <person name="Guy L."/>
            <person name="Ettema T.J."/>
        </authorList>
    </citation>
    <scope>NUCLEOTIDE SEQUENCE</scope>
</reference>
<comment type="caution">
    <text evidence="2">The sequence shown here is derived from an EMBL/GenBank/DDBJ whole genome shotgun (WGS) entry which is preliminary data.</text>
</comment>
<evidence type="ECO:0000256" key="1">
    <source>
        <dbReference type="SAM" id="MobiDB-lite"/>
    </source>
</evidence>
<evidence type="ECO:0000313" key="2">
    <source>
        <dbReference type="EMBL" id="KKN75163.1"/>
    </source>
</evidence>
<dbReference type="AlphaFoldDB" id="A0A0F9WAJ8"/>
<name>A0A0F9WAJ8_9ZZZZ</name>
<accession>A0A0F9WAJ8</accession>
<sequence length="61" mass="6712">MTAEEKLQELYKREKGDETPEPTNYDVNLSGSCGVHIAAEDIDLVADLVVERLFGKPTSMG</sequence>